<dbReference type="AlphaFoldDB" id="A0A8J8SD90"/>
<dbReference type="InterPro" id="IPR001296">
    <property type="entry name" value="Glyco_trans_1"/>
</dbReference>
<evidence type="ECO:0000313" key="3">
    <source>
        <dbReference type="Proteomes" id="UP000677305"/>
    </source>
</evidence>
<dbReference type="Proteomes" id="UP000677305">
    <property type="component" value="Chromosome"/>
</dbReference>
<gene>
    <name evidence="2" type="ORF">HYG85_15430</name>
</gene>
<reference evidence="2 3" key="1">
    <citation type="submission" date="2020-07" db="EMBL/GenBank/DDBJ databases">
        <title>Vallitalea guaymasensis genome.</title>
        <authorList>
            <person name="Postec A."/>
        </authorList>
    </citation>
    <scope>NUCLEOTIDE SEQUENCE [LARGE SCALE GENOMIC DNA]</scope>
    <source>
        <strain evidence="2 3">Ra1766G1</strain>
    </source>
</reference>
<dbReference type="Pfam" id="PF00534">
    <property type="entry name" value="Glycos_transf_1"/>
    <property type="match status" value="1"/>
</dbReference>
<keyword evidence="3" id="KW-1185">Reference proteome</keyword>
<evidence type="ECO:0000313" key="2">
    <source>
        <dbReference type="EMBL" id="QUH30221.1"/>
    </source>
</evidence>
<sequence>MNIKFFLSDNDLAPTTISGKLYANALIKRGYDIEVVQKSNRKLDILNKLSCNMILFQKTFDKGHSYNEVRHLKGKVHLVYIDDDFLGMNDKNHIDTLNVADLILVGNKQHEALMHKYTKTPVETITSINDFENYRYIPFETRNNNPLIISWQQSLADVYISDLLSIKYPLINLHKEYGIRLQLYGWHEGKHYGKPDNRRFVSKYFPFAEFISFMPYDSYIKHIVPKIAMTDIFIVPYLDIPDRYGKAGFGLKRIMMLGVPVIVSDIGIHKEIIQDGVNGYIATTADEWYQKLKELITQSELRKKFSLTSRNLIDTKYSYDNCVNIFIDAIKKYIPDFK</sequence>
<dbReference type="Gene3D" id="3.40.50.2000">
    <property type="entry name" value="Glycogen Phosphorylase B"/>
    <property type="match status" value="1"/>
</dbReference>
<accession>A0A8J8SD90</accession>
<name>A0A8J8SD90_9FIRM</name>
<dbReference type="PANTHER" id="PTHR12526">
    <property type="entry name" value="GLYCOSYLTRANSFERASE"/>
    <property type="match status" value="1"/>
</dbReference>
<dbReference type="SUPFAM" id="SSF53756">
    <property type="entry name" value="UDP-Glycosyltransferase/glycogen phosphorylase"/>
    <property type="match status" value="1"/>
</dbReference>
<dbReference type="EMBL" id="CP058561">
    <property type="protein sequence ID" value="QUH30221.1"/>
    <property type="molecule type" value="Genomic_DNA"/>
</dbReference>
<evidence type="ECO:0000259" key="1">
    <source>
        <dbReference type="Pfam" id="PF00534"/>
    </source>
</evidence>
<dbReference type="KEGG" id="vgu:HYG85_15430"/>
<protein>
    <submittedName>
        <fullName evidence="2">Glycosyltransferase</fullName>
    </submittedName>
</protein>
<organism evidence="2 3">
    <name type="scientific">Vallitalea guaymasensis</name>
    <dbReference type="NCBI Taxonomy" id="1185412"/>
    <lineage>
        <taxon>Bacteria</taxon>
        <taxon>Bacillati</taxon>
        <taxon>Bacillota</taxon>
        <taxon>Clostridia</taxon>
        <taxon>Lachnospirales</taxon>
        <taxon>Vallitaleaceae</taxon>
        <taxon>Vallitalea</taxon>
    </lineage>
</organism>
<feature type="domain" description="Glycosyl transferase family 1" evidence="1">
    <location>
        <begin position="228"/>
        <end position="308"/>
    </location>
</feature>
<proteinExistence type="predicted"/>
<dbReference type="RefSeq" id="WP_212690413.1">
    <property type="nucleotide sequence ID" value="NZ_CP058561.1"/>
</dbReference>